<dbReference type="EMBL" id="APND01000003">
    <property type="protein sequence ID" value="MES1929586.1"/>
    <property type="molecule type" value="Genomic_DNA"/>
</dbReference>
<dbReference type="RefSeq" id="WP_353111095.1">
    <property type="nucleotide sequence ID" value="NZ_APND01000003.1"/>
</dbReference>
<keyword evidence="9" id="KW-1185">Reference proteome</keyword>
<dbReference type="PROSITE" id="PS01196">
    <property type="entry name" value="PEPT_TRNA_HYDROL_2"/>
    <property type="match status" value="1"/>
</dbReference>
<dbReference type="CDD" id="cd00462">
    <property type="entry name" value="PTH"/>
    <property type="match status" value="1"/>
</dbReference>
<dbReference type="Proteomes" id="UP001460888">
    <property type="component" value="Unassembled WGS sequence"/>
</dbReference>
<dbReference type="GO" id="GO:0004045">
    <property type="term" value="F:peptidyl-tRNA hydrolase activity"/>
    <property type="evidence" value="ECO:0007669"/>
    <property type="project" value="UniProtKB-EC"/>
</dbReference>
<feature type="binding site" evidence="7">
    <location>
        <position position="18"/>
    </location>
    <ligand>
        <name>tRNA</name>
        <dbReference type="ChEBI" id="CHEBI:17843"/>
    </ligand>
</feature>
<feature type="binding site" evidence="7">
    <location>
        <position position="117"/>
    </location>
    <ligand>
        <name>tRNA</name>
        <dbReference type="ChEBI" id="CHEBI:17843"/>
    </ligand>
</feature>
<comment type="similarity">
    <text evidence="5 7">Belongs to the PTH family.</text>
</comment>
<organism evidence="8 9">
    <name type="scientific">Salinisphaera dokdonensis CL-ES53</name>
    <dbReference type="NCBI Taxonomy" id="1304272"/>
    <lineage>
        <taxon>Bacteria</taxon>
        <taxon>Pseudomonadati</taxon>
        <taxon>Pseudomonadota</taxon>
        <taxon>Gammaproteobacteria</taxon>
        <taxon>Salinisphaerales</taxon>
        <taxon>Salinisphaeraceae</taxon>
        <taxon>Salinisphaera</taxon>
    </lineage>
</organism>
<keyword evidence="4 7" id="KW-0694">RNA-binding</keyword>
<comment type="function">
    <text evidence="7">Hydrolyzes ribosome-free peptidyl-tRNAs (with 1 or more amino acids incorporated), which drop off the ribosome during protein synthesis, or as a result of ribosome stalling.</text>
</comment>
<feature type="active site" description="Proton acceptor" evidence="7">
    <location>
        <position position="23"/>
    </location>
</feature>
<accession>A0ABV2B111</accession>
<keyword evidence="7" id="KW-0963">Cytoplasm</keyword>
<comment type="subunit">
    <text evidence="7">Monomer.</text>
</comment>
<dbReference type="PANTHER" id="PTHR17224">
    <property type="entry name" value="PEPTIDYL-TRNA HYDROLASE"/>
    <property type="match status" value="1"/>
</dbReference>
<evidence type="ECO:0000313" key="9">
    <source>
        <dbReference type="Proteomes" id="UP001460888"/>
    </source>
</evidence>
<evidence type="ECO:0000313" key="8">
    <source>
        <dbReference type="EMBL" id="MES1929586.1"/>
    </source>
</evidence>
<reference evidence="8 9" key="1">
    <citation type="submission" date="2013-03" db="EMBL/GenBank/DDBJ databases">
        <title>Salinisphaera dokdonensis CL-ES53 Genome Sequencing.</title>
        <authorList>
            <person name="Li C."/>
            <person name="Lai Q."/>
            <person name="Shao Z."/>
        </authorList>
    </citation>
    <scope>NUCLEOTIDE SEQUENCE [LARGE SCALE GENOMIC DNA]</scope>
    <source>
        <strain evidence="8 9">CL-ES53</strain>
    </source>
</reference>
<dbReference type="SUPFAM" id="SSF53178">
    <property type="entry name" value="Peptidyl-tRNA hydrolase-like"/>
    <property type="match status" value="1"/>
</dbReference>
<evidence type="ECO:0000256" key="7">
    <source>
        <dbReference type="HAMAP-Rule" id="MF_00083"/>
    </source>
</evidence>
<sequence>MSDPIRAVVALGNPGADHASDRHNVGFWLADRLADRWRVFPSPERKFKGELARYGMGDATVWLLKPSTFMNRSGDAVQPLCAFHKIAPESVLVIHDDLDLPAGTARLKQSGGHGGHNGLRDVTRVIGTQYKRLRIGIGHPGDRGQVLSYVLGTPAPDERIEIDTAIDAGIEALETALDKGWDHGAQQLNSRKSP</sequence>
<dbReference type="EC" id="3.1.1.29" evidence="1 7"/>
<protein>
    <recommendedName>
        <fullName evidence="6 7">Peptidyl-tRNA hydrolase</fullName>
        <shortName evidence="7">Pth</shortName>
        <ecNumber evidence="1 7">3.1.1.29</ecNumber>
    </recommendedName>
</protein>
<keyword evidence="3 7" id="KW-0378">Hydrolase</keyword>
<dbReference type="Pfam" id="PF01195">
    <property type="entry name" value="Pept_tRNA_hydro"/>
    <property type="match status" value="1"/>
</dbReference>
<feature type="site" description="Stabilizes the basic form of H active site to accept a proton" evidence="7">
    <location>
        <position position="96"/>
    </location>
</feature>
<evidence type="ECO:0000256" key="2">
    <source>
        <dbReference type="ARBA" id="ARBA00022555"/>
    </source>
</evidence>
<dbReference type="InterPro" id="IPR018171">
    <property type="entry name" value="Pept_tRNA_hydro_CS"/>
</dbReference>
<evidence type="ECO:0000256" key="6">
    <source>
        <dbReference type="ARBA" id="ARBA00050038"/>
    </source>
</evidence>
<comment type="subcellular location">
    <subcellularLocation>
        <location evidence="7">Cytoplasm</location>
    </subcellularLocation>
</comment>
<proteinExistence type="inferred from homology"/>
<dbReference type="HAMAP" id="MF_00083">
    <property type="entry name" value="Pept_tRNA_hydro_bact"/>
    <property type="match status" value="1"/>
</dbReference>
<dbReference type="InterPro" id="IPR036416">
    <property type="entry name" value="Pept_tRNA_hydro_sf"/>
</dbReference>
<comment type="caution">
    <text evidence="8">The sequence shown here is derived from an EMBL/GenBank/DDBJ whole genome shotgun (WGS) entry which is preliminary data.</text>
</comment>
<comment type="catalytic activity">
    <reaction evidence="7">
        <text>an N-acyl-L-alpha-aminoacyl-tRNA + H2O = an N-acyl-L-amino acid + a tRNA + H(+)</text>
        <dbReference type="Rhea" id="RHEA:54448"/>
        <dbReference type="Rhea" id="RHEA-COMP:10123"/>
        <dbReference type="Rhea" id="RHEA-COMP:13883"/>
        <dbReference type="ChEBI" id="CHEBI:15377"/>
        <dbReference type="ChEBI" id="CHEBI:15378"/>
        <dbReference type="ChEBI" id="CHEBI:59874"/>
        <dbReference type="ChEBI" id="CHEBI:78442"/>
        <dbReference type="ChEBI" id="CHEBI:138191"/>
        <dbReference type="EC" id="3.1.1.29"/>
    </reaction>
</comment>
<dbReference type="Gene3D" id="3.40.50.1470">
    <property type="entry name" value="Peptidyl-tRNA hydrolase"/>
    <property type="match status" value="1"/>
</dbReference>
<evidence type="ECO:0000256" key="5">
    <source>
        <dbReference type="ARBA" id="ARBA00038063"/>
    </source>
</evidence>
<comment type="function">
    <text evidence="7">Catalyzes the release of premature peptidyl moieties from peptidyl-tRNA molecules trapped in stalled 50S ribosomal subunits, and thus maintains levels of free tRNAs and 50S ribosomes.</text>
</comment>
<dbReference type="NCBIfam" id="TIGR00447">
    <property type="entry name" value="pth"/>
    <property type="match status" value="1"/>
</dbReference>
<feature type="binding site" evidence="7">
    <location>
        <position position="71"/>
    </location>
    <ligand>
        <name>tRNA</name>
        <dbReference type="ChEBI" id="CHEBI:17843"/>
    </ligand>
</feature>
<name>A0ABV2B111_9GAMM</name>
<evidence type="ECO:0000256" key="3">
    <source>
        <dbReference type="ARBA" id="ARBA00022801"/>
    </source>
</evidence>
<feature type="binding site" evidence="7">
    <location>
        <position position="69"/>
    </location>
    <ligand>
        <name>tRNA</name>
        <dbReference type="ChEBI" id="CHEBI:17843"/>
    </ligand>
</feature>
<feature type="site" description="Discriminates between blocked and unblocked aminoacyl-tRNA" evidence="7">
    <location>
        <position position="13"/>
    </location>
</feature>
<dbReference type="PANTHER" id="PTHR17224:SF1">
    <property type="entry name" value="PEPTIDYL-TRNA HYDROLASE"/>
    <property type="match status" value="1"/>
</dbReference>
<dbReference type="InterPro" id="IPR001328">
    <property type="entry name" value="Pept_tRNA_hydro"/>
</dbReference>
<evidence type="ECO:0000256" key="1">
    <source>
        <dbReference type="ARBA" id="ARBA00013260"/>
    </source>
</evidence>
<gene>
    <name evidence="7" type="primary">pth</name>
    <name evidence="8" type="ORF">SADO_10029</name>
</gene>
<keyword evidence="2 7" id="KW-0820">tRNA-binding</keyword>
<evidence type="ECO:0000256" key="4">
    <source>
        <dbReference type="ARBA" id="ARBA00022884"/>
    </source>
</evidence>